<reference evidence="2" key="1">
    <citation type="submission" date="2022-06" db="EMBL/GenBank/DDBJ databases">
        <title>Genomic Encyclopedia of Archaeal and Bacterial Type Strains, Phase II (KMG-II): from individual species to whole genera.</title>
        <authorList>
            <person name="Goeker M."/>
        </authorList>
    </citation>
    <scope>NUCLEOTIDE SEQUENCE</scope>
    <source>
        <strain evidence="2">DSM 43935</strain>
    </source>
</reference>
<dbReference type="Proteomes" id="UP001206128">
    <property type="component" value="Unassembled WGS sequence"/>
</dbReference>
<evidence type="ECO:0000256" key="1">
    <source>
        <dbReference type="ARBA" id="ARBA00022649"/>
    </source>
</evidence>
<dbReference type="AlphaFoldDB" id="A0AAE3GDU4"/>
<evidence type="ECO:0000313" key="2">
    <source>
        <dbReference type="EMBL" id="MCP2165462.1"/>
    </source>
</evidence>
<dbReference type="SUPFAM" id="SSF47598">
    <property type="entry name" value="Ribbon-helix-helix"/>
    <property type="match status" value="1"/>
</dbReference>
<organism evidence="2 3">
    <name type="scientific">Goodfellowiella coeruleoviolacea</name>
    <dbReference type="NCBI Taxonomy" id="334858"/>
    <lineage>
        <taxon>Bacteria</taxon>
        <taxon>Bacillati</taxon>
        <taxon>Actinomycetota</taxon>
        <taxon>Actinomycetes</taxon>
        <taxon>Pseudonocardiales</taxon>
        <taxon>Pseudonocardiaceae</taxon>
        <taxon>Goodfellowiella</taxon>
    </lineage>
</organism>
<dbReference type="EMBL" id="JAMTCK010000005">
    <property type="protein sequence ID" value="MCP2165462.1"/>
    <property type="molecule type" value="Genomic_DNA"/>
</dbReference>
<sequence>MPQRRCSSQQVVAEAVSGVVSRWYRGGVAMTLRLTDEENERLAELAEAEGRSKQEIVRLALAERWAKLHKQEQLDEVLSRVLPRYRSLLDRLGSA</sequence>
<keyword evidence="3" id="KW-1185">Reference proteome</keyword>
<dbReference type="Pfam" id="PF07704">
    <property type="entry name" value="PSK_trans_fac"/>
    <property type="match status" value="1"/>
</dbReference>
<accession>A0AAE3GDU4</accession>
<dbReference type="InterPro" id="IPR010985">
    <property type="entry name" value="Ribbon_hlx_hlx"/>
</dbReference>
<keyword evidence="1" id="KW-1277">Toxin-antitoxin system</keyword>
<gene>
    <name evidence="2" type="ORF">LX83_002320</name>
</gene>
<protein>
    <submittedName>
        <fullName evidence="2">Ribbon-helix-helix protein, copG family</fullName>
    </submittedName>
</protein>
<dbReference type="CDD" id="cd21631">
    <property type="entry name" value="RHH_CopG_NikR-like"/>
    <property type="match status" value="1"/>
</dbReference>
<dbReference type="GO" id="GO:0006355">
    <property type="term" value="P:regulation of DNA-templated transcription"/>
    <property type="evidence" value="ECO:0007669"/>
    <property type="project" value="InterPro"/>
</dbReference>
<evidence type="ECO:0000313" key="3">
    <source>
        <dbReference type="Proteomes" id="UP001206128"/>
    </source>
</evidence>
<name>A0AAE3GDU4_9PSEU</name>
<proteinExistence type="predicted"/>
<dbReference type="InterPro" id="IPR011660">
    <property type="entry name" value="VapB-like"/>
</dbReference>
<comment type="caution">
    <text evidence="2">The sequence shown here is derived from an EMBL/GenBank/DDBJ whole genome shotgun (WGS) entry which is preliminary data.</text>
</comment>